<dbReference type="GeneID" id="63832587"/>
<dbReference type="Gene3D" id="3.30.780.10">
    <property type="entry name" value="SUI1-like domain"/>
    <property type="match status" value="1"/>
</dbReference>
<dbReference type="AlphaFoldDB" id="A0A9P4XXP1"/>
<evidence type="ECO:0000256" key="1">
    <source>
        <dbReference type="ARBA" id="ARBA00004173"/>
    </source>
</evidence>
<protein>
    <recommendedName>
        <fullName evidence="6">Large ribosomal subunit protein mL49</fullName>
    </recommendedName>
</protein>
<feature type="non-terminal residue" evidence="7">
    <location>
        <position position="83"/>
    </location>
</feature>
<evidence type="ECO:0000313" key="8">
    <source>
        <dbReference type="Proteomes" id="UP000803844"/>
    </source>
</evidence>
<evidence type="ECO:0000256" key="5">
    <source>
        <dbReference type="ARBA" id="ARBA00023274"/>
    </source>
</evidence>
<dbReference type="GO" id="GO:0005762">
    <property type="term" value="C:mitochondrial large ribosomal subunit"/>
    <property type="evidence" value="ECO:0007669"/>
    <property type="project" value="TreeGrafter"/>
</dbReference>
<dbReference type="GO" id="GO:0006412">
    <property type="term" value="P:translation"/>
    <property type="evidence" value="ECO:0007669"/>
    <property type="project" value="InterPro"/>
</dbReference>
<dbReference type="OrthoDB" id="19439at2759"/>
<gene>
    <name evidence="7" type="ORF">M406DRAFT_20426</name>
</gene>
<evidence type="ECO:0000256" key="2">
    <source>
        <dbReference type="ARBA" id="ARBA00005677"/>
    </source>
</evidence>
<dbReference type="GO" id="GO:0003735">
    <property type="term" value="F:structural constituent of ribosome"/>
    <property type="evidence" value="ECO:0007669"/>
    <property type="project" value="InterPro"/>
</dbReference>
<dbReference type="PANTHER" id="PTHR13477:SF0">
    <property type="entry name" value="LARGE RIBOSOMAL SUBUNIT PROTEIN ML49"/>
    <property type="match status" value="1"/>
</dbReference>
<dbReference type="Pfam" id="PF05046">
    <property type="entry name" value="Img2"/>
    <property type="match status" value="1"/>
</dbReference>
<sequence length="83" mass="9510">LTYLVERTASKNLPVYDDVRSGGTRKQTLIKKIVGNTQDLKSDIIEELKFKKEDVKINPVTGQVVIKGFHHEKVKNWLEARGF</sequence>
<keyword evidence="5" id="KW-0687">Ribonucleoprotein</keyword>
<feature type="non-terminal residue" evidence="7">
    <location>
        <position position="1"/>
    </location>
</feature>
<dbReference type="Proteomes" id="UP000803844">
    <property type="component" value="Unassembled WGS sequence"/>
</dbReference>
<keyword evidence="8" id="KW-1185">Reference proteome</keyword>
<evidence type="ECO:0000313" key="7">
    <source>
        <dbReference type="EMBL" id="KAF3763252.1"/>
    </source>
</evidence>
<comment type="subcellular location">
    <subcellularLocation>
        <location evidence="1">Mitochondrion</location>
    </subcellularLocation>
</comment>
<dbReference type="EMBL" id="MU032349">
    <property type="protein sequence ID" value="KAF3763252.1"/>
    <property type="molecule type" value="Genomic_DNA"/>
</dbReference>
<comment type="similarity">
    <text evidence="2">Belongs to the mitochondrion-specific ribosomal protein mL49 family.</text>
</comment>
<accession>A0A9P4XXP1</accession>
<reference evidence="7" key="1">
    <citation type="journal article" date="2020" name="Phytopathology">
        <title>Genome sequence of the chestnut blight fungus Cryphonectria parasitica EP155: A fundamental resource for an archetypical invasive plant pathogen.</title>
        <authorList>
            <person name="Crouch J.A."/>
            <person name="Dawe A."/>
            <person name="Aerts A."/>
            <person name="Barry K."/>
            <person name="Churchill A.C.L."/>
            <person name="Grimwood J."/>
            <person name="Hillman B."/>
            <person name="Milgroom M.G."/>
            <person name="Pangilinan J."/>
            <person name="Smith M."/>
            <person name="Salamov A."/>
            <person name="Schmutz J."/>
            <person name="Yadav J."/>
            <person name="Grigoriev I.V."/>
            <person name="Nuss D."/>
        </authorList>
    </citation>
    <scope>NUCLEOTIDE SEQUENCE</scope>
    <source>
        <strain evidence="7">EP155</strain>
    </source>
</reference>
<dbReference type="RefSeq" id="XP_040774213.1">
    <property type="nucleotide sequence ID" value="XM_040915458.1"/>
</dbReference>
<name>A0A9P4XXP1_CRYP1</name>
<dbReference type="InterPro" id="IPR007740">
    <property type="entry name" value="Ribosomal_mL49"/>
</dbReference>
<evidence type="ECO:0000256" key="6">
    <source>
        <dbReference type="ARBA" id="ARBA00035191"/>
    </source>
</evidence>
<keyword evidence="3" id="KW-0689">Ribosomal protein</keyword>
<dbReference type="PANTHER" id="PTHR13477">
    <property type="entry name" value="MITOCHONDRIAL 39S RIBOSOMAL PROTEIN L49"/>
    <property type="match status" value="1"/>
</dbReference>
<evidence type="ECO:0000256" key="4">
    <source>
        <dbReference type="ARBA" id="ARBA00023128"/>
    </source>
</evidence>
<proteinExistence type="inferred from homology"/>
<comment type="caution">
    <text evidence="7">The sequence shown here is derived from an EMBL/GenBank/DDBJ whole genome shotgun (WGS) entry which is preliminary data.</text>
</comment>
<evidence type="ECO:0000256" key="3">
    <source>
        <dbReference type="ARBA" id="ARBA00022980"/>
    </source>
</evidence>
<organism evidence="7 8">
    <name type="scientific">Cryphonectria parasitica (strain ATCC 38755 / EP155)</name>
    <dbReference type="NCBI Taxonomy" id="660469"/>
    <lineage>
        <taxon>Eukaryota</taxon>
        <taxon>Fungi</taxon>
        <taxon>Dikarya</taxon>
        <taxon>Ascomycota</taxon>
        <taxon>Pezizomycotina</taxon>
        <taxon>Sordariomycetes</taxon>
        <taxon>Sordariomycetidae</taxon>
        <taxon>Diaporthales</taxon>
        <taxon>Cryphonectriaceae</taxon>
        <taxon>Cryphonectria-Endothia species complex</taxon>
        <taxon>Cryphonectria</taxon>
    </lineage>
</organism>
<keyword evidence="4" id="KW-0496">Mitochondrion</keyword>